<dbReference type="EMBL" id="BMUT01000012">
    <property type="protein sequence ID" value="GGY00075.1"/>
    <property type="molecule type" value="Genomic_DNA"/>
</dbReference>
<keyword evidence="2" id="KW-1185">Reference proteome</keyword>
<sequence length="188" mass="20253">MTKSADHEGGAPSRAGVEQVQRIGAWKVTMWLPLDSTSGNPREIRIEPDEEADPQEVARGITSTVLRQIDTAAFAEEVEPLAELAHAGRQAVENFRRELAGLPKGVSDEYLAVLSALYVRFVNAGRRAPAQDLELWTGSKQATLKGHLRAARQRGFLTKVEGKAGGQLTDKAVETLKGIKLADGADGV</sequence>
<evidence type="ECO:0000313" key="2">
    <source>
        <dbReference type="Proteomes" id="UP000659223"/>
    </source>
</evidence>
<evidence type="ECO:0000313" key="1">
    <source>
        <dbReference type="EMBL" id="GGY00075.1"/>
    </source>
</evidence>
<comment type="caution">
    <text evidence="1">The sequence shown here is derived from an EMBL/GenBank/DDBJ whole genome shotgun (WGS) entry which is preliminary data.</text>
</comment>
<protein>
    <submittedName>
        <fullName evidence="1">Uncharacterized protein</fullName>
    </submittedName>
</protein>
<proteinExistence type="predicted"/>
<accession>A0ABQ2Z0R9</accession>
<name>A0ABQ2Z0R9_9ACTN</name>
<organism evidence="1 2">
    <name type="scientific">Streptomyces hiroshimensis</name>
    <dbReference type="NCBI Taxonomy" id="66424"/>
    <lineage>
        <taxon>Bacteria</taxon>
        <taxon>Bacillati</taxon>
        <taxon>Actinomycetota</taxon>
        <taxon>Actinomycetes</taxon>
        <taxon>Kitasatosporales</taxon>
        <taxon>Streptomycetaceae</taxon>
        <taxon>Streptomyces</taxon>
    </lineage>
</organism>
<gene>
    <name evidence="1" type="ORF">GCM10010324_53310</name>
</gene>
<reference evidence="2" key="1">
    <citation type="journal article" date="2019" name="Int. J. Syst. Evol. Microbiol.">
        <title>The Global Catalogue of Microorganisms (GCM) 10K type strain sequencing project: providing services to taxonomists for standard genome sequencing and annotation.</title>
        <authorList>
            <consortium name="The Broad Institute Genomics Platform"/>
            <consortium name="The Broad Institute Genome Sequencing Center for Infectious Disease"/>
            <person name="Wu L."/>
            <person name="Ma J."/>
        </authorList>
    </citation>
    <scope>NUCLEOTIDE SEQUENCE [LARGE SCALE GENOMIC DNA]</scope>
    <source>
        <strain evidence="2">JCM 4586</strain>
    </source>
</reference>
<dbReference type="RefSeq" id="WP_190024269.1">
    <property type="nucleotide sequence ID" value="NZ_BMUT01000012.1"/>
</dbReference>
<dbReference type="Proteomes" id="UP000659223">
    <property type="component" value="Unassembled WGS sequence"/>
</dbReference>